<dbReference type="Gene3D" id="1.25.10.10">
    <property type="entry name" value="Leucine-rich Repeat Variant"/>
    <property type="match status" value="1"/>
</dbReference>
<reference evidence="10" key="2">
    <citation type="submission" date="2023-06" db="EMBL/GenBank/DDBJ databases">
        <authorList>
            <person name="Ma L."/>
            <person name="Liu K.-W."/>
            <person name="Li Z."/>
            <person name="Hsiao Y.-Y."/>
            <person name="Qi Y."/>
            <person name="Fu T."/>
            <person name="Tang G."/>
            <person name="Zhang D."/>
            <person name="Sun W.-H."/>
            <person name="Liu D.-K."/>
            <person name="Li Y."/>
            <person name="Chen G.-Z."/>
            <person name="Liu X.-D."/>
            <person name="Liao X.-Y."/>
            <person name="Jiang Y.-T."/>
            <person name="Yu X."/>
            <person name="Hao Y."/>
            <person name="Huang J."/>
            <person name="Zhao X.-W."/>
            <person name="Ke S."/>
            <person name="Chen Y.-Y."/>
            <person name="Wu W.-L."/>
            <person name="Hsu J.-L."/>
            <person name="Lin Y.-F."/>
            <person name="Huang M.-D."/>
            <person name="Li C.-Y."/>
            <person name="Huang L."/>
            <person name="Wang Z.-W."/>
            <person name="Zhao X."/>
            <person name="Zhong W.-Y."/>
            <person name="Peng D.-H."/>
            <person name="Ahmad S."/>
            <person name="Lan S."/>
            <person name="Zhang J.-S."/>
            <person name="Tsai W.-C."/>
            <person name="Van De Peer Y."/>
            <person name="Liu Z.-J."/>
        </authorList>
    </citation>
    <scope>NUCLEOTIDE SEQUENCE</scope>
    <source>
        <strain evidence="10">CP</strain>
        <tissue evidence="10">Leaves</tissue>
    </source>
</reference>
<dbReference type="EMBL" id="JAUJYO010000021">
    <property type="protein sequence ID" value="KAK1284370.1"/>
    <property type="molecule type" value="Genomic_DNA"/>
</dbReference>
<comment type="similarity">
    <text evidence="3">Belongs to the importin beta family. Importin beta-1 subfamily.</text>
</comment>
<dbReference type="Pfam" id="PF25574">
    <property type="entry name" value="TPR_IMB1"/>
    <property type="match status" value="1"/>
</dbReference>
<keyword evidence="6" id="KW-0677">Repeat</keyword>
<comment type="subcellular location">
    <subcellularLocation>
        <location evidence="2">Cytoplasm</location>
    </subcellularLocation>
    <subcellularLocation>
        <location evidence="1">Nucleus</location>
    </subcellularLocation>
</comment>
<dbReference type="InterPro" id="IPR011989">
    <property type="entry name" value="ARM-like"/>
</dbReference>
<protein>
    <recommendedName>
        <fullName evidence="9">Importin N-terminal domain-containing protein</fullName>
    </recommendedName>
</protein>
<keyword evidence="5" id="KW-0963">Cytoplasm</keyword>
<dbReference type="PANTHER" id="PTHR10527">
    <property type="entry name" value="IMPORTIN BETA"/>
    <property type="match status" value="1"/>
</dbReference>
<dbReference type="PROSITE" id="PS50166">
    <property type="entry name" value="IMPORTIN_B_NT"/>
    <property type="match status" value="1"/>
</dbReference>
<dbReference type="GO" id="GO:0006606">
    <property type="term" value="P:protein import into nucleus"/>
    <property type="evidence" value="ECO:0007669"/>
    <property type="project" value="InterPro"/>
</dbReference>
<evidence type="ECO:0000259" key="9">
    <source>
        <dbReference type="PROSITE" id="PS50166"/>
    </source>
</evidence>
<dbReference type="GO" id="GO:0031267">
    <property type="term" value="F:small GTPase binding"/>
    <property type="evidence" value="ECO:0007669"/>
    <property type="project" value="InterPro"/>
</dbReference>
<comment type="caution">
    <text evidence="10">The sequence shown here is derived from an EMBL/GenBank/DDBJ whole genome shotgun (WGS) entry which is preliminary data.</text>
</comment>
<evidence type="ECO:0000256" key="5">
    <source>
        <dbReference type="ARBA" id="ARBA00022490"/>
    </source>
</evidence>
<dbReference type="SMART" id="SM00913">
    <property type="entry name" value="IBN_N"/>
    <property type="match status" value="1"/>
</dbReference>
<dbReference type="InterPro" id="IPR058584">
    <property type="entry name" value="IMB1_TNPO1-like_TPR"/>
</dbReference>
<evidence type="ECO:0000256" key="2">
    <source>
        <dbReference type="ARBA" id="ARBA00004496"/>
    </source>
</evidence>
<evidence type="ECO:0000313" key="11">
    <source>
        <dbReference type="Proteomes" id="UP001180020"/>
    </source>
</evidence>
<dbReference type="FunFam" id="1.25.10.10:FF:000027">
    <property type="entry name" value="Importin subunit beta-1"/>
    <property type="match status" value="1"/>
</dbReference>
<proteinExistence type="inferred from homology"/>
<evidence type="ECO:0000256" key="7">
    <source>
        <dbReference type="ARBA" id="ARBA00022927"/>
    </source>
</evidence>
<accession>A0AAV9C682</accession>
<evidence type="ECO:0000313" key="10">
    <source>
        <dbReference type="EMBL" id="KAK1284370.1"/>
    </source>
</evidence>
<dbReference type="SUPFAM" id="SSF48371">
    <property type="entry name" value="ARM repeat"/>
    <property type="match status" value="1"/>
</dbReference>
<reference evidence="10" key="1">
    <citation type="journal article" date="2023" name="Nat. Commun.">
        <title>Diploid and tetraploid genomes of Acorus and the evolution of monocots.</title>
        <authorList>
            <person name="Ma L."/>
            <person name="Liu K.W."/>
            <person name="Li Z."/>
            <person name="Hsiao Y.Y."/>
            <person name="Qi Y."/>
            <person name="Fu T."/>
            <person name="Tang G.D."/>
            <person name="Zhang D."/>
            <person name="Sun W.H."/>
            <person name="Liu D.K."/>
            <person name="Li Y."/>
            <person name="Chen G.Z."/>
            <person name="Liu X.D."/>
            <person name="Liao X.Y."/>
            <person name="Jiang Y.T."/>
            <person name="Yu X."/>
            <person name="Hao Y."/>
            <person name="Huang J."/>
            <person name="Zhao X.W."/>
            <person name="Ke S."/>
            <person name="Chen Y.Y."/>
            <person name="Wu W.L."/>
            <person name="Hsu J.L."/>
            <person name="Lin Y.F."/>
            <person name="Huang M.D."/>
            <person name="Li C.Y."/>
            <person name="Huang L."/>
            <person name="Wang Z.W."/>
            <person name="Zhao X."/>
            <person name="Zhong W.Y."/>
            <person name="Peng D.H."/>
            <person name="Ahmad S."/>
            <person name="Lan S."/>
            <person name="Zhang J.S."/>
            <person name="Tsai W.C."/>
            <person name="Van de Peer Y."/>
            <person name="Liu Z.J."/>
        </authorList>
    </citation>
    <scope>NUCLEOTIDE SEQUENCE</scope>
    <source>
        <strain evidence="10">CP</strain>
    </source>
</reference>
<feature type="domain" description="Importin N-terminal" evidence="9">
    <location>
        <begin position="23"/>
        <end position="103"/>
    </location>
</feature>
<keyword evidence="8" id="KW-0539">Nucleus</keyword>
<gene>
    <name evidence="10" type="ORF">QJS10_CPB21g01356</name>
</gene>
<dbReference type="Pfam" id="PF13513">
    <property type="entry name" value="HEAT_EZ"/>
    <property type="match status" value="1"/>
</dbReference>
<dbReference type="GO" id="GO:0005737">
    <property type="term" value="C:cytoplasm"/>
    <property type="evidence" value="ECO:0007669"/>
    <property type="project" value="UniProtKB-SubCell"/>
</dbReference>
<dbReference type="Pfam" id="PF25780">
    <property type="entry name" value="TPR_IPO5"/>
    <property type="match status" value="1"/>
</dbReference>
<dbReference type="InterPro" id="IPR016024">
    <property type="entry name" value="ARM-type_fold"/>
</dbReference>
<evidence type="ECO:0000256" key="1">
    <source>
        <dbReference type="ARBA" id="ARBA00004123"/>
    </source>
</evidence>
<evidence type="ECO:0000256" key="4">
    <source>
        <dbReference type="ARBA" id="ARBA00022448"/>
    </source>
</evidence>
<dbReference type="InterPro" id="IPR040122">
    <property type="entry name" value="Importin_beta"/>
</dbReference>
<dbReference type="AlphaFoldDB" id="A0AAV9C682"/>
<name>A0AAV9C682_ACOCL</name>
<keyword evidence="11" id="KW-1185">Reference proteome</keyword>
<sequence length="873" mass="96514">MAMEVTQILLSAQSADGNVRTAAEQNLKQFQEQNLPAFLLSLSVELSNDASPTESRRLAGIILKNSLDAKDAARKEGLVQQWVSIDISIKTQIKDLLMRTLGSSVSEARHTSSQVVAKIASIEIPRREWPELISRLLSNMTQPESPAPLKQATLEALGYICEEISPQDLEQDQVNSVLTAVVQGMNQTSNGPEIRLSAVSALYNALDFAQTNFENEMERNYIMKVVCETAVSKEAEIRKTAFECLVSISSMYYEVLEPYMETLFTLTANAVKSDEEPIALQAIEFWSTICDEEIEIQEEYVCDDETGTGAPHSHFIQKALPLLVPMLLETLLKQEEDQDQDDNVWNLSMAGGTCLGLVARTVGDSIVPLVMPFVQENIVKADWRSREAATFAFGSILEGPSLEKLSPLVNSGLEFLLKAMKDENSHVKDTTAWTLSRIFEILHSPSGTYSVISPTNLQSIVMVLLESIKDAPNVAEKVCGAIYYLAQGYEDAGTSSSLFSPYLGDVIASLLLTADRTDASNLRLRASAYETLNEVVRCAKIPETSSLIGHLLQAIMTRLAQTMEIQILSSEDREKQSDLQALLCGVLQVIIQKLSGLEETKPIIIQAADQIMYLFLQVFSCRSSTVHEEAMLAIGALAYATGPGFAKYMPDFYKYLDMGLQNFEEYQVCSISVGVVGDVCRALDKDILPYCDGIMTHLLKDLSNSALHRSVKPPIFSCFGDIALAIADQFEKYLPYAMPMLQGASEICSQLDINDEEMSEYGNQLRRGIFEAYSGILQGFKNSKAELMMPYAAHLLQFIEAVFKDKERDDAVTKAAVAVMGDLADALGPNMRILLKDCTFHVAFLGECFESEDEQLKETATWTQGMIGRIMVS</sequence>
<keyword evidence="4" id="KW-0813">Transport</keyword>
<keyword evidence="7" id="KW-0653">Protein transport</keyword>
<dbReference type="Proteomes" id="UP001180020">
    <property type="component" value="Unassembled WGS sequence"/>
</dbReference>
<dbReference type="InterPro" id="IPR057672">
    <property type="entry name" value="TPR_IPO4/5"/>
</dbReference>
<evidence type="ECO:0000256" key="8">
    <source>
        <dbReference type="ARBA" id="ARBA00023242"/>
    </source>
</evidence>
<evidence type="ECO:0000256" key="6">
    <source>
        <dbReference type="ARBA" id="ARBA00022737"/>
    </source>
</evidence>
<dbReference type="InterPro" id="IPR001494">
    <property type="entry name" value="Importin-beta_N"/>
</dbReference>
<evidence type="ECO:0000256" key="3">
    <source>
        <dbReference type="ARBA" id="ARBA00010907"/>
    </source>
</evidence>
<organism evidence="10 11">
    <name type="scientific">Acorus calamus</name>
    <name type="common">Sweet flag</name>
    <dbReference type="NCBI Taxonomy" id="4465"/>
    <lineage>
        <taxon>Eukaryota</taxon>
        <taxon>Viridiplantae</taxon>
        <taxon>Streptophyta</taxon>
        <taxon>Embryophyta</taxon>
        <taxon>Tracheophyta</taxon>
        <taxon>Spermatophyta</taxon>
        <taxon>Magnoliopsida</taxon>
        <taxon>Liliopsida</taxon>
        <taxon>Acoraceae</taxon>
        <taxon>Acorus</taxon>
    </lineage>
</organism>
<dbReference type="Pfam" id="PF03810">
    <property type="entry name" value="IBN_N"/>
    <property type="match status" value="1"/>
</dbReference>